<dbReference type="Gene3D" id="1.10.1600.10">
    <property type="match status" value="1"/>
</dbReference>
<organism evidence="14 15">
    <name type="scientific">Xylocopa violacea</name>
    <name type="common">Violet carpenter bee</name>
    <name type="synonym">Apis violacea</name>
    <dbReference type="NCBI Taxonomy" id="135666"/>
    <lineage>
        <taxon>Eukaryota</taxon>
        <taxon>Metazoa</taxon>
        <taxon>Ecdysozoa</taxon>
        <taxon>Arthropoda</taxon>
        <taxon>Hexapoda</taxon>
        <taxon>Insecta</taxon>
        <taxon>Pterygota</taxon>
        <taxon>Neoptera</taxon>
        <taxon>Endopterygota</taxon>
        <taxon>Hymenoptera</taxon>
        <taxon>Apocrita</taxon>
        <taxon>Aculeata</taxon>
        <taxon>Apoidea</taxon>
        <taxon>Anthophila</taxon>
        <taxon>Apidae</taxon>
        <taxon>Xylocopa</taxon>
        <taxon>Xylocopa</taxon>
    </lineage>
</organism>
<dbReference type="InterPro" id="IPR036465">
    <property type="entry name" value="vWFA_dom_sf"/>
</dbReference>
<dbReference type="InterPro" id="IPR016194">
    <property type="entry name" value="SPOC-like_C_dom_sf"/>
</dbReference>
<dbReference type="InterPro" id="IPR006164">
    <property type="entry name" value="DNA_bd_Ku70/Ku80"/>
</dbReference>
<keyword evidence="3" id="KW-0547">Nucleotide-binding</keyword>
<name>A0ABP1N9M1_XYLVO</name>
<protein>
    <recommendedName>
        <fullName evidence="13">Ku domain-containing protein</fullName>
    </recommendedName>
</protein>
<evidence type="ECO:0000256" key="2">
    <source>
        <dbReference type="ARBA" id="ARBA00007726"/>
    </source>
</evidence>
<keyword evidence="4" id="KW-0227">DNA damage</keyword>
<dbReference type="Pfam" id="PF03731">
    <property type="entry name" value="Ku_N"/>
    <property type="match status" value="1"/>
</dbReference>
<dbReference type="SMART" id="SM00559">
    <property type="entry name" value="Ku78"/>
    <property type="match status" value="1"/>
</dbReference>
<dbReference type="SUPFAM" id="SSF100939">
    <property type="entry name" value="SPOC domain-like"/>
    <property type="match status" value="1"/>
</dbReference>
<dbReference type="PANTHER" id="PTHR12604:SF4">
    <property type="entry name" value="X-RAY REPAIR CROSS-COMPLEMENTING PROTEIN 5"/>
    <property type="match status" value="1"/>
</dbReference>
<comment type="subcellular location">
    <subcellularLocation>
        <location evidence="1">Nucleus</location>
    </subcellularLocation>
</comment>
<evidence type="ECO:0000313" key="15">
    <source>
        <dbReference type="Proteomes" id="UP001642520"/>
    </source>
</evidence>
<dbReference type="EMBL" id="CAXAJV020001288">
    <property type="protein sequence ID" value="CAL7937692.1"/>
    <property type="molecule type" value="Genomic_DNA"/>
</dbReference>
<feature type="compositionally biased region" description="Basic and acidic residues" evidence="12">
    <location>
        <begin position="524"/>
        <end position="548"/>
    </location>
</feature>
<evidence type="ECO:0000256" key="11">
    <source>
        <dbReference type="ARBA" id="ARBA00023242"/>
    </source>
</evidence>
<keyword evidence="10" id="KW-0234">DNA repair</keyword>
<dbReference type="Pfam" id="PF02735">
    <property type="entry name" value="Ku"/>
    <property type="match status" value="1"/>
</dbReference>
<evidence type="ECO:0000313" key="14">
    <source>
        <dbReference type="EMBL" id="CAL7937692.1"/>
    </source>
</evidence>
<dbReference type="SUPFAM" id="SSF53300">
    <property type="entry name" value="vWA-like"/>
    <property type="match status" value="1"/>
</dbReference>
<dbReference type="InterPro" id="IPR005160">
    <property type="entry name" value="Ku_C"/>
</dbReference>
<dbReference type="InterPro" id="IPR005161">
    <property type="entry name" value="Ku_N"/>
</dbReference>
<keyword evidence="11" id="KW-0539">Nucleus</keyword>
<dbReference type="PANTHER" id="PTHR12604">
    <property type="entry name" value="KU AUTOANTIGEN DNA HELICASE"/>
    <property type="match status" value="1"/>
</dbReference>
<feature type="domain" description="Ku" evidence="13">
    <location>
        <begin position="265"/>
        <end position="402"/>
    </location>
</feature>
<evidence type="ECO:0000256" key="6">
    <source>
        <dbReference type="ARBA" id="ARBA00022806"/>
    </source>
</evidence>
<dbReference type="CDD" id="cd00873">
    <property type="entry name" value="KU80"/>
    <property type="match status" value="1"/>
</dbReference>
<evidence type="ECO:0000256" key="10">
    <source>
        <dbReference type="ARBA" id="ARBA00023204"/>
    </source>
</evidence>
<dbReference type="Gene3D" id="3.40.50.410">
    <property type="entry name" value="von Willebrand factor, type A domain"/>
    <property type="match status" value="1"/>
</dbReference>
<sequence>MPPKAIKESLIFLINIGVTSPNAKDNSFLEKAKVIAKRKIEKMIFLTPKNEVAIMLMGSSVTKNSLNSEHIEEFTDFQVPNWNFIEEIMNLENTRYCSNWIEALETARKFMKQNVIGTSTKKIILMSDFDEEENIISQFQADTIAKSLIAEKIELIAISEEPLNEKPTFSLKISEKLLKDVLGKINNGQHMTFDDAITSLKFYIEAPKKPTPCYYTLELVDKKIPIVSYVKISEIKFPSWQRANKEGQKLQQKTVYLDRQRCSYTKNETIMGYKYGGSFIAIEKKLMEEKSYKSGEKSYKIYNFTNKNNIDLDYFYKQSSHVILPSSSVENVTKPFYSLVQAMHETNSVAIARKVFRRNSSPRMVALFPCIDIPDEPWCLIEIELGFAEDRRIMETRPMKSIMKQLSNEQNEAVDNLIDSMMLIDTDSYEVDGSQHFLPGCVRNPAVQHRWHMLAYRAINPNKPLPPMDDYLKKLLEAPSIKAKSKCPAQKVAQLFRLESIDSKKKKDERKEVQEDNMQVDDVLSNKEPAKTEDNKTDAESYSCKEESVLSLDTSDIDLDELAANM</sequence>
<keyword evidence="7" id="KW-0067">ATP-binding</keyword>
<proteinExistence type="inferred from homology"/>
<dbReference type="Gene3D" id="2.40.290.10">
    <property type="match status" value="1"/>
</dbReference>
<evidence type="ECO:0000256" key="9">
    <source>
        <dbReference type="ARBA" id="ARBA00023172"/>
    </source>
</evidence>
<feature type="compositionally biased region" description="Basic and acidic residues" evidence="12">
    <location>
        <begin position="504"/>
        <end position="514"/>
    </location>
</feature>
<keyword evidence="6" id="KW-0347">Helicase</keyword>
<evidence type="ECO:0000256" key="7">
    <source>
        <dbReference type="ARBA" id="ARBA00022840"/>
    </source>
</evidence>
<keyword evidence="5" id="KW-0378">Hydrolase</keyword>
<accession>A0ABP1N9M1</accession>
<reference evidence="14 15" key="1">
    <citation type="submission" date="2024-08" db="EMBL/GenBank/DDBJ databases">
        <authorList>
            <person name="Will J Nash"/>
            <person name="Angela Man"/>
            <person name="Seanna McTaggart"/>
            <person name="Kendall Baker"/>
            <person name="Tom Barker"/>
            <person name="Leah Catchpole"/>
            <person name="Alex Durrant"/>
            <person name="Karim Gharbi"/>
            <person name="Naomi Irish"/>
            <person name="Gemy Kaithakottil"/>
            <person name="Debby Ku"/>
            <person name="Aaliyah Providence"/>
            <person name="Felix Shaw"/>
            <person name="David Swarbreck"/>
            <person name="Chris Watkins"/>
            <person name="Ann M. McCartney"/>
            <person name="Giulio Formenti"/>
            <person name="Alice Mouton"/>
            <person name="Noel Vella"/>
            <person name="Bjorn M von Reumont"/>
            <person name="Adriana Vella"/>
            <person name="Wilfried Haerty"/>
        </authorList>
    </citation>
    <scope>NUCLEOTIDE SEQUENCE [LARGE SCALE GENOMIC DNA]</scope>
</reference>
<gene>
    <name evidence="14" type="ORF">XYLVIOL_LOCUS2859</name>
</gene>
<evidence type="ECO:0000256" key="1">
    <source>
        <dbReference type="ARBA" id="ARBA00004123"/>
    </source>
</evidence>
<feature type="region of interest" description="Disordered" evidence="12">
    <location>
        <begin position="504"/>
        <end position="549"/>
    </location>
</feature>
<keyword evidence="8" id="KW-0238">DNA-binding</keyword>
<dbReference type="InterPro" id="IPR024193">
    <property type="entry name" value="Ku80"/>
</dbReference>
<keyword evidence="15" id="KW-1185">Reference proteome</keyword>
<evidence type="ECO:0000256" key="3">
    <source>
        <dbReference type="ARBA" id="ARBA00022741"/>
    </source>
</evidence>
<evidence type="ECO:0000259" key="13">
    <source>
        <dbReference type="SMART" id="SM00559"/>
    </source>
</evidence>
<comment type="similarity">
    <text evidence="2">Belongs to the ku80 family.</text>
</comment>
<keyword evidence="9" id="KW-0233">DNA recombination</keyword>
<evidence type="ECO:0000256" key="12">
    <source>
        <dbReference type="SAM" id="MobiDB-lite"/>
    </source>
</evidence>
<dbReference type="Proteomes" id="UP001642520">
    <property type="component" value="Unassembled WGS sequence"/>
</dbReference>
<evidence type="ECO:0000256" key="5">
    <source>
        <dbReference type="ARBA" id="ARBA00022801"/>
    </source>
</evidence>
<evidence type="ECO:0000256" key="4">
    <source>
        <dbReference type="ARBA" id="ARBA00022763"/>
    </source>
</evidence>
<dbReference type="Pfam" id="PF03730">
    <property type="entry name" value="Ku_C"/>
    <property type="match status" value="1"/>
</dbReference>
<comment type="caution">
    <text evidence="14">The sequence shown here is derived from an EMBL/GenBank/DDBJ whole genome shotgun (WGS) entry which is preliminary data.</text>
</comment>
<evidence type="ECO:0000256" key="8">
    <source>
        <dbReference type="ARBA" id="ARBA00023125"/>
    </source>
</evidence>